<name>A0AAW4WJW6_9FIRM</name>
<proteinExistence type="predicted"/>
<evidence type="ECO:0008006" key="5">
    <source>
        <dbReference type="Google" id="ProtNLM"/>
    </source>
</evidence>
<reference evidence="2" key="3">
    <citation type="submission" date="2022-09" db="EMBL/GenBank/DDBJ databases">
        <authorList>
            <person name="Hitch T.C.A."/>
        </authorList>
    </citation>
    <scope>NUCLEOTIDE SEQUENCE</scope>
    <source>
        <strain evidence="2">Sanger_19</strain>
    </source>
</reference>
<dbReference type="EMBL" id="JAOQKI010000002">
    <property type="protein sequence ID" value="MCU6716000.1"/>
    <property type="molecule type" value="Genomic_DNA"/>
</dbReference>
<evidence type="ECO:0000313" key="1">
    <source>
        <dbReference type="EMBL" id="MCC2242430.1"/>
    </source>
</evidence>
<keyword evidence="4" id="KW-1185">Reference proteome</keyword>
<evidence type="ECO:0000313" key="3">
    <source>
        <dbReference type="Proteomes" id="UP001198893"/>
    </source>
</evidence>
<protein>
    <recommendedName>
        <fullName evidence="5">ESPR domain-containing protein</fullName>
    </recommendedName>
</protein>
<evidence type="ECO:0000313" key="4">
    <source>
        <dbReference type="Proteomes" id="UP001209666"/>
    </source>
</evidence>
<comment type="caution">
    <text evidence="1">The sequence shown here is derived from an EMBL/GenBank/DDBJ whole genome shotgun (WGS) entry which is preliminary data.</text>
</comment>
<dbReference type="AlphaFoldDB" id="A0AAW4WJW6"/>
<reference evidence="2 4" key="1">
    <citation type="journal article" date="2021" name="ISME Commun">
        <title>Automated analysis of genomic sequences facilitates high-throughput and comprehensive description of bacteria.</title>
        <authorList>
            <person name="Hitch T.C.A."/>
        </authorList>
    </citation>
    <scope>NUCLEOTIDE SEQUENCE [LARGE SCALE GENOMIC DNA]</scope>
    <source>
        <strain evidence="2 4">Sanger_19</strain>
    </source>
</reference>
<accession>A0AAW4WJW6</accession>
<dbReference type="Proteomes" id="UP001198893">
    <property type="component" value="Unassembled WGS sequence"/>
</dbReference>
<reference evidence="1" key="2">
    <citation type="submission" date="2021-10" db="EMBL/GenBank/DDBJ databases">
        <title>Anaerobic single-cell dispensing facilitates the cultivation of human gut bacteria.</title>
        <authorList>
            <person name="Afrizal A."/>
        </authorList>
    </citation>
    <scope>NUCLEOTIDE SEQUENCE</scope>
    <source>
        <strain evidence="1">CLA-AA-H204</strain>
    </source>
</reference>
<dbReference type="Proteomes" id="UP001209666">
    <property type="component" value="Unassembled WGS sequence"/>
</dbReference>
<dbReference type="RefSeq" id="WP_118056440.1">
    <property type="nucleotide sequence ID" value="NZ_JAJEQW010000009.1"/>
</dbReference>
<evidence type="ECO:0000313" key="2">
    <source>
        <dbReference type="EMBL" id="MCU6716000.1"/>
    </source>
</evidence>
<dbReference type="EMBL" id="JAJEQW010000009">
    <property type="protein sequence ID" value="MCC2242430.1"/>
    <property type="molecule type" value="Genomic_DNA"/>
</dbReference>
<organism evidence="1 3">
    <name type="scientific">Roseburia amylophila</name>
    <dbReference type="NCBI Taxonomy" id="2981794"/>
    <lineage>
        <taxon>Bacteria</taxon>
        <taxon>Bacillati</taxon>
        <taxon>Bacillota</taxon>
        <taxon>Clostridia</taxon>
        <taxon>Lachnospirales</taxon>
        <taxon>Lachnospiraceae</taxon>
        <taxon>Roseburia</taxon>
    </lineage>
</organism>
<gene>
    <name evidence="1" type="ORF">LKD47_09000</name>
    <name evidence="2" type="ORF">OCV43_01760</name>
</gene>
<sequence>MPDYKVCVWGREICSIFVVKEEKQFSDTTSNGGRVGSKTRRNTMILFEVTVCDLKRRERWKKIYMSALTMSTIRFNGMES</sequence>